<dbReference type="GO" id="GO:0030089">
    <property type="term" value="C:phycobilisome"/>
    <property type="evidence" value="ECO:0007669"/>
    <property type="project" value="UniProtKB-KW"/>
</dbReference>
<feature type="transmembrane region" description="Helical" evidence="3">
    <location>
        <begin position="437"/>
        <end position="457"/>
    </location>
</feature>
<dbReference type="RefSeq" id="WP_193789118.1">
    <property type="nucleotide sequence ID" value="NZ_VBTY01000277.1"/>
</dbReference>
<feature type="transmembrane region" description="Helical" evidence="3">
    <location>
        <begin position="92"/>
        <end position="110"/>
    </location>
</feature>
<feature type="transmembrane region" description="Helical" evidence="3">
    <location>
        <begin position="302"/>
        <end position="321"/>
    </location>
</feature>
<dbReference type="Gene3D" id="1.25.10.10">
    <property type="entry name" value="Leucine-rich Repeat Variant"/>
    <property type="match status" value="1"/>
</dbReference>
<feature type="transmembrane region" description="Helical" evidence="3">
    <location>
        <begin position="212"/>
        <end position="234"/>
    </location>
</feature>
<keyword evidence="3" id="KW-0812">Transmembrane</keyword>
<protein>
    <recommendedName>
        <fullName evidence="6">MFS transporter</fullName>
    </recommendedName>
</protein>
<feature type="transmembrane region" description="Helical" evidence="3">
    <location>
        <begin position="264"/>
        <end position="282"/>
    </location>
</feature>
<dbReference type="CDD" id="cd06174">
    <property type="entry name" value="MFS"/>
    <property type="match status" value="1"/>
</dbReference>
<dbReference type="SUPFAM" id="SSF48371">
    <property type="entry name" value="ARM repeat"/>
    <property type="match status" value="1"/>
</dbReference>
<feature type="transmembrane region" description="Helical" evidence="3">
    <location>
        <begin position="333"/>
        <end position="361"/>
    </location>
</feature>
<feature type="transmembrane region" description="Helical" evidence="3">
    <location>
        <begin position="117"/>
        <end position="138"/>
    </location>
</feature>
<dbReference type="AlphaFoldDB" id="A0A9X4MCL7"/>
<evidence type="ECO:0000256" key="3">
    <source>
        <dbReference type="SAM" id="Phobius"/>
    </source>
</evidence>
<keyword evidence="2" id="KW-0605">Phycobilisome</keyword>
<evidence type="ECO:0000256" key="1">
    <source>
        <dbReference type="ARBA" id="ARBA00022549"/>
    </source>
</evidence>
<keyword evidence="1" id="KW-0042">Antenna complex</keyword>
<name>A0A9X4MCL7_9CYAN</name>
<keyword evidence="3" id="KW-0472">Membrane</keyword>
<feature type="transmembrane region" description="Helical" evidence="3">
    <location>
        <begin position="184"/>
        <end position="206"/>
    </location>
</feature>
<keyword evidence="3" id="KW-1133">Transmembrane helix</keyword>
<dbReference type="InterPro" id="IPR016024">
    <property type="entry name" value="ARM-type_fold"/>
</dbReference>
<comment type="caution">
    <text evidence="4">The sequence shown here is derived from an EMBL/GenBank/DDBJ whole genome shotgun (WGS) entry which is preliminary data.</text>
</comment>
<keyword evidence="5" id="KW-1185">Reference proteome</keyword>
<dbReference type="Proteomes" id="UP001152872">
    <property type="component" value="Unassembled WGS sequence"/>
</dbReference>
<feature type="transmembrane region" description="Helical" evidence="3">
    <location>
        <begin position="55"/>
        <end position="72"/>
    </location>
</feature>
<dbReference type="SUPFAM" id="SSF103473">
    <property type="entry name" value="MFS general substrate transporter"/>
    <property type="match status" value="1"/>
</dbReference>
<sequence length="1037" mass="115700">MQICVLVVTYRQTIAITYEYSQMNAPNAPVIPNSNSSMRRFLKIVNLRPDEAERTLLMFLFYGATSIGAVWLEYSSSTLFLEAYTAEKLTWVYIATAFVVTAFGVFYSWLQKLFPLRWVMLGISCLLALPLPFAWFGLIQKGTFFYMAAVFGIRLWVEGIYVLSNINNDIAANQLFNIREIKRAFPLISTGIIVAEIVGGFSYPFLVAWGGGAVNMTLATCLMLFIGSCVLFYLSTRYKQAFPNSVYNSEEDREMSTRALKGNILKYVWLLFGFFIAAQVLFFMIEFQYQSQLEIHLKTEEAIGSFLGIFGGIMGVFKLALQLFGSSRIIERIGVFLAVLMPPVGIIITGTIAGFAPFGLLTGFVVLKFFDELFRFTIVAATAPTLFQAVPDLFRSQIQSFVRGIADPLATGGAGVLIWVVSEIFRRNNIGADVSAHWFAGVIVVVAMIWVAIIWLLRRGYLELLIQSVERGQLSLSTVDTRELRRAVSESMSRAETQTEQSVCIELLTQIAPQAVNESLAPILLQMNPDLQAQSIAAMLENPESRYLPYIHEVMQSHHASPQVQALCLRYVLLADEQNRDIDGLRKYLGPEQNPIIRGTAVALMMRLGASSQVAEATNTLRHMITSPSQPERVLGCRALAEAAFMQSLRFYVPQLLQDPSIEVRCALLKAIAATRASEYFPSIIRGLHYKATRKAAHDALVTLGDDAIAPLLELTTSDRSPDNVRIHAWDILGEIGSQGSISVLANNLLTSWGKHRRQILRTLIRIPQEQGIEAILELVGRSGIEKLVVQELGVMTEAWAGVVDLSIDKVACTETGLLLDSLQNEAINSLERIFLLMKLLYSGSAIQAASFNILSDSKSSLARGMEILDNTVDLSVKQIILSVVDNRSIPDKLNILATLHPYKPLSPINRLQQLVELRYCLSDWTLACCFHVARTQWWSLTAETMLKCLEHSTGFVREAVIAYLQVASPRSLMKVLPRLLKDRDSLVLAQSRAIYYYFQNNGKNILNLSNNLHESKDIDTEIKARMIGKPNGYGES</sequence>
<proteinExistence type="predicted"/>
<dbReference type="InterPro" id="IPR011989">
    <property type="entry name" value="ARM-like"/>
</dbReference>
<dbReference type="InterPro" id="IPR036259">
    <property type="entry name" value="MFS_trans_sf"/>
</dbReference>
<reference evidence="4" key="1">
    <citation type="submission" date="2019-05" db="EMBL/GenBank/DDBJ databases">
        <title>Whole genome sequencing of Pseudanabaena catenata USMAC16.</title>
        <authorList>
            <person name="Khan Z."/>
            <person name="Omar W.M."/>
            <person name="Convey P."/>
            <person name="Merican F."/>
            <person name="Najimudin N."/>
        </authorList>
    </citation>
    <scope>NUCLEOTIDE SEQUENCE</scope>
    <source>
        <strain evidence="4">USMAC16</strain>
    </source>
</reference>
<organism evidence="4 5">
    <name type="scientific">Pseudanabaena catenata USMAC16</name>
    <dbReference type="NCBI Taxonomy" id="1855837"/>
    <lineage>
        <taxon>Bacteria</taxon>
        <taxon>Bacillati</taxon>
        <taxon>Cyanobacteriota</taxon>
        <taxon>Cyanophyceae</taxon>
        <taxon>Pseudanabaenales</taxon>
        <taxon>Pseudanabaenaceae</taxon>
        <taxon>Pseudanabaena</taxon>
    </lineage>
</organism>
<evidence type="ECO:0000313" key="5">
    <source>
        <dbReference type="Proteomes" id="UP001152872"/>
    </source>
</evidence>
<dbReference type="EMBL" id="VBTY01000277">
    <property type="protein sequence ID" value="MDG3497089.1"/>
    <property type="molecule type" value="Genomic_DNA"/>
</dbReference>
<evidence type="ECO:0008006" key="6">
    <source>
        <dbReference type="Google" id="ProtNLM"/>
    </source>
</evidence>
<evidence type="ECO:0000256" key="2">
    <source>
        <dbReference type="ARBA" id="ARBA00022738"/>
    </source>
</evidence>
<evidence type="ECO:0000313" key="4">
    <source>
        <dbReference type="EMBL" id="MDG3497089.1"/>
    </source>
</evidence>
<gene>
    <name evidence="4" type="ORF">FEV09_21345</name>
</gene>
<accession>A0A9X4MCL7</accession>
<feature type="transmembrane region" description="Helical" evidence="3">
    <location>
        <begin position="406"/>
        <end position="425"/>
    </location>
</feature>
<dbReference type="Gene3D" id="1.20.1250.20">
    <property type="entry name" value="MFS general substrate transporter like domains"/>
    <property type="match status" value="1"/>
</dbReference>
<feature type="transmembrane region" description="Helical" evidence="3">
    <location>
        <begin position="144"/>
        <end position="163"/>
    </location>
</feature>